<keyword evidence="4" id="KW-1185">Reference proteome</keyword>
<evidence type="ECO:0000313" key="3">
    <source>
        <dbReference type="EMBL" id="KAF2685771.1"/>
    </source>
</evidence>
<name>A0A6G1J6D5_9PLEO</name>
<feature type="domain" description="UDENN FLCN/SMCR8-type" evidence="2">
    <location>
        <begin position="187"/>
        <end position="435"/>
    </location>
</feature>
<feature type="compositionally biased region" description="Low complexity" evidence="1">
    <location>
        <begin position="160"/>
        <end position="169"/>
    </location>
</feature>
<evidence type="ECO:0000313" key="4">
    <source>
        <dbReference type="Proteomes" id="UP000799291"/>
    </source>
</evidence>
<protein>
    <recommendedName>
        <fullName evidence="2">UDENN FLCN/SMCR8-type domain-containing protein</fullName>
    </recommendedName>
</protein>
<sequence length="435" mass="47471">ISLAHFCEVHGPTSIICTQASTSPCSACSPCVTPPTEEALPPFSYNGLYDQPTALKLGRVPQLSPFETPPTSPRSPTHNPYFPSFPASDSSFSSRRPSSTFDPEPDVCENCRFVVPKKYSDRLPDGAPGSPSKDGRGRNGSPILRTSHNFPVRGSRACDEMSSSDSSESSDNEQSKSFESNGSQSYPDSIPASPMFISRGMHTHTLSYISTSQPSSQSPATYSLLRRTCIRTLSTETLPMGKASGPMFFGDSHAGYTIAYVFRLQDPRSRGAKRTYALIAMAGRDQMRATRAYVKVTEEFERIANWIVALAEKVLERESAASQNLSNSRPTTAIPGTPPFGTSVSSTSSMPAFTSPQKDRQFSSVASSPTMRNITPVSSFLSAKKVDPDGFPRVSRDVMKAKSLIEIVGKENFFVELHRFFCSLLHSLINQFGQF</sequence>
<evidence type="ECO:0000259" key="2">
    <source>
        <dbReference type="PROSITE" id="PS51834"/>
    </source>
</evidence>
<dbReference type="PANTHER" id="PTHR31441:SF2">
    <property type="entry name" value="FOLLICULIN"/>
    <property type="match status" value="1"/>
</dbReference>
<accession>A0A6G1J6D5</accession>
<feature type="compositionally biased region" description="Low complexity" evidence="1">
    <location>
        <begin position="82"/>
        <end position="102"/>
    </location>
</feature>
<dbReference type="InterPro" id="IPR037521">
    <property type="entry name" value="FLCN/SMCR8_DENN"/>
</dbReference>
<dbReference type="EMBL" id="MU005578">
    <property type="protein sequence ID" value="KAF2685771.1"/>
    <property type="molecule type" value="Genomic_DNA"/>
</dbReference>
<dbReference type="GO" id="GO:0005096">
    <property type="term" value="F:GTPase activator activity"/>
    <property type="evidence" value="ECO:0007669"/>
    <property type="project" value="InterPro"/>
</dbReference>
<feature type="region of interest" description="Disordered" evidence="1">
    <location>
        <begin position="119"/>
        <end position="194"/>
    </location>
</feature>
<feature type="compositionally biased region" description="Polar residues" evidence="1">
    <location>
        <begin position="321"/>
        <end position="331"/>
    </location>
</feature>
<dbReference type="AlphaFoldDB" id="A0A6G1J6D5"/>
<dbReference type="GO" id="GO:0005829">
    <property type="term" value="C:cytosol"/>
    <property type="evidence" value="ECO:0007669"/>
    <property type="project" value="TreeGrafter"/>
</dbReference>
<dbReference type="PROSITE" id="PS51834">
    <property type="entry name" value="DENN_FLCN_SMCR8"/>
    <property type="match status" value="1"/>
</dbReference>
<dbReference type="GO" id="GO:1904263">
    <property type="term" value="P:positive regulation of TORC1 signaling"/>
    <property type="evidence" value="ECO:0007669"/>
    <property type="project" value="TreeGrafter"/>
</dbReference>
<dbReference type="OrthoDB" id="5599713at2759"/>
<dbReference type="InterPro" id="IPR037520">
    <property type="entry name" value="Folliculin/SMCR8_longin"/>
</dbReference>
<organism evidence="3 4">
    <name type="scientific">Lentithecium fluviatile CBS 122367</name>
    <dbReference type="NCBI Taxonomy" id="1168545"/>
    <lineage>
        <taxon>Eukaryota</taxon>
        <taxon>Fungi</taxon>
        <taxon>Dikarya</taxon>
        <taxon>Ascomycota</taxon>
        <taxon>Pezizomycotina</taxon>
        <taxon>Dothideomycetes</taxon>
        <taxon>Pleosporomycetidae</taxon>
        <taxon>Pleosporales</taxon>
        <taxon>Massarineae</taxon>
        <taxon>Lentitheciaceae</taxon>
        <taxon>Lentithecium</taxon>
    </lineage>
</organism>
<gene>
    <name evidence="3" type="ORF">K458DRAFT_299766</name>
</gene>
<feature type="compositionally biased region" description="Polar residues" evidence="1">
    <location>
        <begin position="340"/>
        <end position="368"/>
    </location>
</feature>
<dbReference type="InterPro" id="IPR021713">
    <property type="entry name" value="Folliculin"/>
</dbReference>
<feature type="compositionally biased region" description="Polar residues" evidence="1">
    <location>
        <begin position="178"/>
        <end position="187"/>
    </location>
</feature>
<dbReference type="Proteomes" id="UP000799291">
    <property type="component" value="Unassembled WGS sequence"/>
</dbReference>
<reference evidence="3" key="1">
    <citation type="journal article" date="2020" name="Stud. Mycol.">
        <title>101 Dothideomycetes genomes: a test case for predicting lifestyles and emergence of pathogens.</title>
        <authorList>
            <person name="Haridas S."/>
            <person name="Albert R."/>
            <person name="Binder M."/>
            <person name="Bloem J."/>
            <person name="Labutti K."/>
            <person name="Salamov A."/>
            <person name="Andreopoulos B."/>
            <person name="Baker S."/>
            <person name="Barry K."/>
            <person name="Bills G."/>
            <person name="Bluhm B."/>
            <person name="Cannon C."/>
            <person name="Castanera R."/>
            <person name="Culley D."/>
            <person name="Daum C."/>
            <person name="Ezra D."/>
            <person name="Gonzalez J."/>
            <person name="Henrissat B."/>
            <person name="Kuo A."/>
            <person name="Liang C."/>
            <person name="Lipzen A."/>
            <person name="Lutzoni F."/>
            <person name="Magnuson J."/>
            <person name="Mondo S."/>
            <person name="Nolan M."/>
            <person name="Ohm R."/>
            <person name="Pangilinan J."/>
            <person name="Park H.-J."/>
            <person name="Ramirez L."/>
            <person name="Alfaro M."/>
            <person name="Sun H."/>
            <person name="Tritt A."/>
            <person name="Yoshinaga Y."/>
            <person name="Zwiers L.-H."/>
            <person name="Turgeon B."/>
            <person name="Goodwin S."/>
            <person name="Spatafora J."/>
            <person name="Crous P."/>
            <person name="Grigoriev I."/>
        </authorList>
    </citation>
    <scope>NUCLEOTIDE SEQUENCE</scope>
    <source>
        <strain evidence="3">CBS 122367</strain>
    </source>
</reference>
<evidence type="ECO:0000256" key="1">
    <source>
        <dbReference type="SAM" id="MobiDB-lite"/>
    </source>
</evidence>
<feature type="non-terminal residue" evidence="3">
    <location>
        <position position="1"/>
    </location>
</feature>
<feature type="region of interest" description="Disordered" evidence="1">
    <location>
        <begin position="61"/>
        <end position="104"/>
    </location>
</feature>
<dbReference type="PANTHER" id="PTHR31441">
    <property type="entry name" value="FOLLICULIN FAMILY MEMBER"/>
    <property type="match status" value="1"/>
</dbReference>
<proteinExistence type="predicted"/>
<feature type="region of interest" description="Disordered" evidence="1">
    <location>
        <begin position="321"/>
        <end position="368"/>
    </location>
</feature>
<dbReference type="Pfam" id="PF11704">
    <property type="entry name" value="Folliculin"/>
    <property type="match status" value="1"/>
</dbReference>